<evidence type="ECO:0000256" key="1">
    <source>
        <dbReference type="SAM" id="MobiDB-lite"/>
    </source>
</evidence>
<gene>
    <name evidence="2" type="ORF">SISNIDRAFT_493451</name>
</gene>
<protein>
    <submittedName>
        <fullName evidence="2">Uncharacterized protein</fullName>
    </submittedName>
</protein>
<sequence length="317" mass="34427">MEDDIADEKRAHYDRPRRHPGDDQVSETPSRPLIVRENPGGQEPHPEIPTLPLALSGGSLLQEVQQSLSLGVEDVVLPTPPSHVPRGSGTSPEGQEEEHNRDGGLRRAASANLNRTSSTSSFQNYSASSFGHTGIGARHSSSAISSHTSSDAHLLPLPQPQPTHTPGPGRKGVLRINPPFKTRRPLWQHQRSSGNIPPPSPMPQSPHSLLPFAPFPNPEKSISCPNASYSPPRLTLEEDHYSFYDSILDDERFRTDSLLDPNIINSELGVGTGAGLQDSVDYSRRLSGPLANVLRRFSMESEESSRAIVPPSLRVGG</sequence>
<feature type="compositionally biased region" description="Basic and acidic residues" evidence="1">
    <location>
        <begin position="7"/>
        <end position="22"/>
    </location>
</feature>
<feature type="compositionally biased region" description="Low complexity" evidence="1">
    <location>
        <begin position="137"/>
        <end position="156"/>
    </location>
</feature>
<feature type="region of interest" description="Disordered" evidence="1">
    <location>
        <begin position="72"/>
        <end position="204"/>
    </location>
</feature>
<reference evidence="2 3" key="1">
    <citation type="journal article" date="2016" name="Mol. Biol. Evol.">
        <title>Comparative Genomics of Early-Diverging Mushroom-Forming Fungi Provides Insights into the Origins of Lignocellulose Decay Capabilities.</title>
        <authorList>
            <person name="Nagy L.G."/>
            <person name="Riley R."/>
            <person name="Tritt A."/>
            <person name="Adam C."/>
            <person name="Daum C."/>
            <person name="Floudas D."/>
            <person name="Sun H."/>
            <person name="Yadav J.S."/>
            <person name="Pangilinan J."/>
            <person name="Larsson K.H."/>
            <person name="Matsuura K."/>
            <person name="Barry K."/>
            <person name="Labutti K."/>
            <person name="Kuo R."/>
            <person name="Ohm R.A."/>
            <person name="Bhattacharya S.S."/>
            <person name="Shirouzu T."/>
            <person name="Yoshinaga Y."/>
            <person name="Martin F.M."/>
            <person name="Grigoriev I.V."/>
            <person name="Hibbett D.S."/>
        </authorList>
    </citation>
    <scope>NUCLEOTIDE SEQUENCE [LARGE SCALE GENOMIC DNA]</scope>
    <source>
        <strain evidence="2 3">HHB9708</strain>
    </source>
</reference>
<dbReference type="AlphaFoldDB" id="A0A164YVQ2"/>
<name>A0A164YVQ2_9AGAM</name>
<evidence type="ECO:0000313" key="3">
    <source>
        <dbReference type="Proteomes" id="UP000076722"/>
    </source>
</evidence>
<feature type="compositionally biased region" description="Polar residues" evidence="1">
    <location>
        <begin position="111"/>
        <end position="131"/>
    </location>
</feature>
<organism evidence="2 3">
    <name type="scientific">Sistotremastrum niveocremeum HHB9708</name>
    <dbReference type="NCBI Taxonomy" id="1314777"/>
    <lineage>
        <taxon>Eukaryota</taxon>
        <taxon>Fungi</taxon>
        <taxon>Dikarya</taxon>
        <taxon>Basidiomycota</taxon>
        <taxon>Agaricomycotina</taxon>
        <taxon>Agaricomycetes</taxon>
        <taxon>Sistotremastrales</taxon>
        <taxon>Sistotremastraceae</taxon>
        <taxon>Sertulicium</taxon>
        <taxon>Sertulicium niveocremeum</taxon>
    </lineage>
</organism>
<proteinExistence type="predicted"/>
<dbReference type="Proteomes" id="UP000076722">
    <property type="component" value="Unassembled WGS sequence"/>
</dbReference>
<keyword evidence="3" id="KW-1185">Reference proteome</keyword>
<evidence type="ECO:0000313" key="2">
    <source>
        <dbReference type="EMBL" id="KZS97283.1"/>
    </source>
</evidence>
<accession>A0A164YVQ2</accession>
<dbReference type="EMBL" id="KV419397">
    <property type="protein sequence ID" value="KZS97283.1"/>
    <property type="molecule type" value="Genomic_DNA"/>
</dbReference>
<feature type="region of interest" description="Disordered" evidence="1">
    <location>
        <begin position="1"/>
        <end position="54"/>
    </location>
</feature>